<accession>A0ABN5PFZ0</accession>
<dbReference type="Proteomes" id="UP000262832">
    <property type="component" value="Chromosome I"/>
</dbReference>
<organism evidence="4 5">
    <name type="scientific">Vibrio alfacsensis</name>
    <dbReference type="NCBI Taxonomy" id="1074311"/>
    <lineage>
        <taxon>Bacteria</taxon>
        <taxon>Pseudomonadati</taxon>
        <taxon>Pseudomonadota</taxon>
        <taxon>Gammaproteobacteria</taxon>
        <taxon>Vibrionales</taxon>
        <taxon>Vibrionaceae</taxon>
        <taxon>Vibrio</taxon>
    </lineage>
</organism>
<dbReference type="SUPFAM" id="SSF56925">
    <property type="entry name" value="OMPA-like"/>
    <property type="match status" value="1"/>
</dbReference>
<dbReference type="InterPro" id="IPR027385">
    <property type="entry name" value="Beta-barrel_OMP"/>
</dbReference>
<gene>
    <name evidence="4" type="ORF">D1115_14150</name>
</gene>
<evidence type="ECO:0000313" key="5">
    <source>
        <dbReference type="Proteomes" id="UP000262832"/>
    </source>
</evidence>
<proteinExistence type="predicted"/>
<feature type="signal peptide" evidence="2">
    <location>
        <begin position="1"/>
        <end position="25"/>
    </location>
</feature>
<feature type="chain" id="PRO_5045239782" evidence="2">
    <location>
        <begin position="26"/>
        <end position="176"/>
    </location>
</feature>
<name>A0ABN5PFZ0_9VIBR</name>
<dbReference type="EMBL" id="CP032093">
    <property type="protein sequence ID" value="AXY02117.1"/>
    <property type="molecule type" value="Genomic_DNA"/>
</dbReference>
<evidence type="ECO:0000313" key="4">
    <source>
        <dbReference type="EMBL" id="AXY02117.1"/>
    </source>
</evidence>
<dbReference type="Gene3D" id="2.40.160.20">
    <property type="match status" value="1"/>
</dbReference>
<evidence type="ECO:0000256" key="2">
    <source>
        <dbReference type="SAM" id="SignalP"/>
    </source>
</evidence>
<keyword evidence="1 2" id="KW-0732">Signal</keyword>
<protein>
    <submittedName>
        <fullName evidence="4">Porin family protein</fullName>
    </submittedName>
</protein>
<feature type="domain" description="Outer membrane protein beta-barrel" evidence="3">
    <location>
        <begin position="11"/>
        <end position="176"/>
    </location>
</feature>
<keyword evidence="5" id="KW-1185">Reference proteome</keyword>
<evidence type="ECO:0000256" key="1">
    <source>
        <dbReference type="ARBA" id="ARBA00022729"/>
    </source>
</evidence>
<evidence type="ECO:0000259" key="3">
    <source>
        <dbReference type="Pfam" id="PF13505"/>
    </source>
</evidence>
<dbReference type="InterPro" id="IPR011250">
    <property type="entry name" value="OMP/PagP_B-barrel"/>
</dbReference>
<dbReference type="Pfam" id="PF13505">
    <property type="entry name" value="OMP_b-brl"/>
    <property type="match status" value="1"/>
</dbReference>
<reference evidence="4 5" key="1">
    <citation type="submission" date="2018-08" db="EMBL/GenBank/DDBJ databases">
        <title>Genomic taxonomy of the Vibrionaceae family.</title>
        <authorList>
            <person name="Gomez-Gil B."/>
            <person name="Tanaka M."/>
            <person name="Sawabe T."/>
            <person name="Enciso-Ibarra K."/>
        </authorList>
    </citation>
    <scope>NUCLEOTIDE SEQUENCE [LARGE SCALE GENOMIC DNA]</scope>
    <source>
        <strain evidence="4 5">CAIM 1831</strain>
    </source>
</reference>
<sequence length="176" mass="19127">MINKRPWLGALSAISVSLCSFSASANFYSGALVSYSNAEYHHTSSQNTQSTVSEGNPFLLQAQAGYFFNDYLALEARYGTSVQRDSGLAVDSLASGFVKLNMPVAERIALYGLAGYSSVQIDKQGVGSLKEQGFSFGLGMHYALNKHNAVVFEFIDSASEDQVRLNALTIGFQHRF</sequence>
<dbReference type="RefSeq" id="WP_128811911.1">
    <property type="nucleotide sequence ID" value="NZ_CP032093.1"/>
</dbReference>